<dbReference type="GeneID" id="54422816"/>
<feature type="compositionally biased region" description="Low complexity" evidence="2">
    <location>
        <begin position="97"/>
        <end position="114"/>
    </location>
</feature>
<sequence length="1823" mass="199055">MSLHNQGQYQAGGAPALGQVTSADPSAYHPPVSGTPTPQQQSWQPRPQSIASPPPQAWSQSPSTAQPPPPTKYQQQAAQHGHAPHAGYNPASYAPMGGVQAQQGQYAQPSQPAQNQQYAVPPSPHQTQQVRPAHQPHQYQPPTPQQPSAPSLPSGYQAEIQQNQQGWPQHAPYSSQPPTHQYEPESQPLAQPQAQPPARRQSQYQYNPAPDQQSQQQQAPQQQQTSQRPPSVDFSPMNAGTQQYFPPQQHGRQSSVAGQGYGSGQQQVTIGTPSQAFSTPDEQNPAYIPPSLSGQGVTAYQVSNTNPMPGVYIPPPPENVPAWSPQQHAPLAPGTKRFKYAQPSGSFVQNTHPPSQVYQQQQQQQPPQPMAQGGQYPPQQAPATHVQYQQPDQQQQAAYNPQFDATNPQIQTQLPPVPPPKDPVPGQAQYNQSHSQHSQLQQPYHQPQQGQQPPQFQAPQWIQPQAQPQAPPPQQYDPHSQANVQQPQPQSAPPNYQATTATPQAYDHQQAAAPQNFQASSSAPQGYEQIQQQPGAPQNFQGISQPAPQSYDQQQQAPQQYQQQPTEQSQHAAQQTPRPMQYAPQQQAHQPPQDAAAAMKLQGAAQQTYQSPAPQQAVASPTPQIDMQQQFQPPIAPQPGQYQPPQPSQYKTPPPQPQMQSQPPPQMPTQPVYGAGTPSQESNLYQNQQYQVQMPKDLSTQDNQPISPVSQLGSISLDSMSQVSGPSRQDSNQSVPQVGRKPVPGAGRGPLPLRHASVSQTPITSQRQDSVSQPVANPKEEKDPAKPEISASVLGFGGPSDWEHFGSMGDGDIDDTEAYGASEQTNDDQPTSPQQLDSTEIGTRADAVVDQRQDWPTPPGVHRMDSINNRPVSATGDLPPPMDFAESGDVKPSTVAETVPTPDLSTSTAMEESGYYPPMPEEPQPTPPATRKPIVIGGSLRKPVQPRPESVAEEAGWYPPMPEEPVSAPRERASIVIGGSAPKPALQEEAADDAPWYPPMPEENPQSVARERKPIVIGGSAKAPEAATPIAGSCVMDDSAIIMGDSNMGAPPPNAQRDTIPVPADTPVVHDVALPTSVPPPPRLEFTHPNVVASTEPITAIPEPKVTAPVDPRGVLGEWYAASLERYRDILFQEAAAPTIAEKSRLFTSFVKYELAQRNIDYPVTPSSSKGDAELMHADRRSPSPVRVEEKPSQLRSEPARQSMTSPLQMDSYVMVEPTDGEYSPGGRPIHRGQLKRQQTLPLESVPPPTTVSRAQSLSGNTPPSQPPLASPEHVVKFPKQREGSISPLHSRPSTDTPPRTDTPPGGVYKAYRGGSVANDKSQGEPANKAAHRVSLPQIPDDPPQPAYKPFSAKLPTEPVIVPPPAQQPPPVQQPQQPQQQAVIPPAFDQTPGQPLKARNPHDEVFFEEPQPTKPAKERPGSGNYSKSGFPELDNLAFLVPEKIEKARAGPHLEALRAAFNSFGKDFSFLAAILKDWEVKATDTRTKLDAERRTRESDAERRNDELFASQEISYGDINDLESAFNEEERTKKDAEDKSEWESYVREVFDPSYSRLQEEIRQIMEVYVKVEDLLRHDAIAGVVALSPFASDDDDTLDDTRPSIPAATRLLTDVYQRIDVCHKAVTDTVAERDRRYKKAEVRRLYAANSIQKMKTMEKHFEQAEKAAVLRASQERADRVRRAWEVVSASTERATRQNGGDVAAIAAAADRMFPGLELRKAGMDGGGKGRLKEVVGQATGAVEALTESSEGLMRGFHELDLLLSQVEFDISVAASRIENASAEALGGLEAQKRVEDRRLDTEFEKHMGTLKKELDLGKEMLRKLSI</sequence>
<feature type="compositionally biased region" description="Pro residues" evidence="2">
    <location>
        <begin position="917"/>
        <end position="930"/>
    </location>
</feature>
<name>A0A6G1GCF1_9PEZI</name>
<feature type="compositionally biased region" description="Pro residues" evidence="2">
    <location>
        <begin position="634"/>
        <end position="668"/>
    </location>
</feature>
<feature type="compositionally biased region" description="Low complexity" evidence="2">
    <location>
        <begin position="184"/>
        <end position="231"/>
    </location>
</feature>
<feature type="compositionally biased region" description="Low complexity" evidence="2">
    <location>
        <begin position="579"/>
        <end position="607"/>
    </location>
</feature>
<accession>A0A6G1GCF1</accession>
<feature type="coiled-coil region" evidence="1">
    <location>
        <begin position="1517"/>
        <end position="1572"/>
    </location>
</feature>
<feature type="compositionally biased region" description="Polar residues" evidence="2">
    <location>
        <begin position="1194"/>
        <end position="1209"/>
    </location>
</feature>
<feature type="compositionally biased region" description="Polar residues" evidence="2">
    <location>
        <begin position="159"/>
        <end position="179"/>
    </location>
</feature>
<keyword evidence="1" id="KW-0175">Coiled coil</keyword>
<protein>
    <submittedName>
        <fullName evidence="3 5">Uncharacterized protein</fullName>
    </submittedName>
</protein>
<evidence type="ECO:0000256" key="1">
    <source>
        <dbReference type="SAM" id="Coils"/>
    </source>
</evidence>
<feature type="compositionally biased region" description="Polar residues" evidence="2">
    <location>
        <begin position="292"/>
        <end position="307"/>
    </location>
</feature>
<feature type="compositionally biased region" description="Low complexity" evidence="2">
    <location>
        <begin position="35"/>
        <end position="64"/>
    </location>
</feature>
<reference evidence="5" key="2">
    <citation type="submission" date="2020-04" db="EMBL/GenBank/DDBJ databases">
        <authorList>
            <consortium name="NCBI Genome Project"/>
        </authorList>
    </citation>
    <scope>NUCLEOTIDE SEQUENCE</scope>
    <source>
        <strain evidence="5">CBS 781.70</strain>
    </source>
</reference>
<proteinExistence type="predicted"/>
<feature type="compositionally biased region" description="Polar residues" evidence="2">
    <location>
        <begin position="608"/>
        <end position="627"/>
    </location>
</feature>
<evidence type="ECO:0000313" key="3">
    <source>
        <dbReference type="EMBL" id="KAF1815581.1"/>
    </source>
</evidence>
<reference evidence="5" key="3">
    <citation type="submission" date="2025-04" db="UniProtKB">
        <authorList>
            <consortium name="RefSeq"/>
        </authorList>
    </citation>
    <scope>IDENTIFICATION</scope>
    <source>
        <strain evidence="5">CBS 781.70</strain>
    </source>
</reference>
<dbReference type="OrthoDB" id="1883964at2759"/>
<feature type="region of interest" description="Disordered" evidence="2">
    <location>
        <begin position="1239"/>
        <end position="1430"/>
    </location>
</feature>
<feature type="compositionally biased region" description="Polar residues" evidence="2">
    <location>
        <begin position="1251"/>
        <end position="1263"/>
    </location>
</feature>
<feature type="compositionally biased region" description="Low complexity" evidence="2">
    <location>
        <begin position="1374"/>
        <end position="1387"/>
    </location>
</feature>
<feature type="compositionally biased region" description="Basic and acidic residues" evidence="2">
    <location>
        <begin position="1274"/>
        <end position="1283"/>
    </location>
</feature>
<evidence type="ECO:0000313" key="5">
    <source>
        <dbReference type="RefSeq" id="XP_033537212.1"/>
    </source>
</evidence>
<feature type="compositionally biased region" description="Low complexity" evidence="2">
    <location>
        <begin position="424"/>
        <end position="468"/>
    </location>
</feature>
<feature type="compositionally biased region" description="Polar residues" evidence="2">
    <location>
        <begin position="512"/>
        <end position="544"/>
    </location>
</feature>
<feature type="region of interest" description="Disordered" evidence="2">
    <location>
        <begin position="1"/>
        <end position="1008"/>
    </location>
</feature>
<feature type="compositionally biased region" description="Polar residues" evidence="2">
    <location>
        <begin position="822"/>
        <end position="841"/>
    </location>
</feature>
<keyword evidence="4" id="KW-1185">Reference proteome</keyword>
<evidence type="ECO:0000313" key="4">
    <source>
        <dbReference type="Proteomes" id="UP000504638"/>
    </source>
</evidence>
<feature type="compositionally biased region" description="Polar residues" evidence="2">
    <location>
        <begin position="480"/>
        <end position="503"/>
    </location>
</feature>
<evidence type="ECO:0000256" key="2">
    <source>
        <dbReference type="SAM" id="MobiDB-lite"/>
    </source>
</evidence>
<dbReference type="RefSeq" id="XP_033537212.1">
    <property type="nucleotide sequence ID" value="XM_033682246.1"/>
</dbReference>
<reference evidence="3 5" key="1">
    <citation type="submission" date="2020-01" db="EMBL/GenBank/DDBJ databases">
        <authorList>
            <consortium name="DOE Joint Genome Institute"/>
            <person name="Haridas S."/>
            <person name="Albert R."/>
            <person name="Binder M."/>
            <person name="Bloem J."/>
            <person name="Labutti K."/>
            <person name="Salamov A."/>
            <person name="Andreopoulos B."/>
            <person name="Baker S.E."/>
            <person name="Barry K."/>
            <person name="Bills G."/>
            <person name="Bluhm B.H."/>
            <person name="Cannon C."/>
            <person name="Castanera R."/>
            <person name="Culley D.E."/>
            <person name="Daum C."/>
            <person name="Ezra D."/>
            <person name="Gonzalez J.B."/>
            <person name="Henrissat B."/>
            <person name="Kuo A."/>
            <person name="Liang C."/>
            <person name="Lipzen A."/>
            <person name="Lutzoni F."/>
            <person name="Magnuson J."/>
            <person name="Mondo S."/>
            <person name="Nolan M."/>
            <person name="Ohm R."/>
            <person name="Pangilinan J."/>
            <person name="Park H.-J."/>
            <person name="Ramirez L."/>
            <person name="Alfaro M."/>
            <person name="Sun H."/>
            <person name="Tritt A."/>
            <person name="Yoshinaga Y."/>
            <person name="Zwiers L.-H."/>
            <person name="Turgeon B.G."/>
            <person name="Goodwin S.B."/>
            <person name="Spatafora J.W."/>
            <person name="Crous P.W."/>
            <person name="Grigoriev I.V."/>
        </authorList>
    </citation>
    <scope>NUCLEOTIDE SEQUENCE</scope>
    <source>
        <strain evidence="3 5">CBS 781.70</strain>
    </source>
</reference>
<dbReference type="EMBL" id="ML975151">
    <property type="protein sequence ID" value="KAF1815581.1"/>
    <property type="molecule type" value="Genomic_DNA"/>
</dbReference>
<feature type="compositionally biased region" description="Basic and acidic residues" evidence="2">
    <location>
        <begin position="1171"/>
        <end position="1193"/>
    </location>
</feature>
<feature type="compositionally biased region" description="Low complexity" evidence="2">
    <location>
        <begin position="1291"/>
        <end position="1305"/>
    </location>
</feature>
<feature type="compositionally biased region" description="Polar residues" evidence="2">
    <location>
        <begin position="757"/>
        <end position="775"/>
    </location>
</feature>
<feature type="compositionally biased region" description="Low complexity" evidence="2">
    <location>
        <begin position="74"/>
        <end position="87"/>
    </location>
</feature>
<feature type="region of interest" description="Disordered" evidence="2">
    <location>
        <begin position="1162"/>
        <end position="1211"/>
    </location>
</feature>
<feature type="compositionally biased region" description="Polar residues" evidence="2">
    <location>
        <begin position="264"/>
        <end position="282"/>
    </location>
</feature>
<feature type="compositionally biased region" description="Pro residues" evidence="2">
    <location>
        <begin position="1361"/>
        <end position="1373"/>
    </location>
</feature>
<dbReference type="Proteomes" id="UP000504638">
    <property type="component" value="Unplaced"/>
</dbReference>
<feature type="compositionally biased region" description="Polar residues" evidence="2">
    <location>
        <begin position="238"/>
        <end position="257"/>
    </location>
</feature>
<feature type="compositionally biased region" description="Polar residues" evidence="2">
    <location>
        <begin position="677"/>
        <end position="736"/>
    </location>
</feature>
<organism evidence="3">
    <name type="scientific">Eremomyces bilateralis CBS 781.70</name>
    <dbReference type="NCBI Taxonomy" id="1392243"/>
    <lineage>
        <taxon>Eukaryota</taxon>
        <taxon>Fungi</taxon>
        <taxon>Dikarya</taxon>
        <taxon>Ascomycota</taxon>
        <taxon>Pezizomycotina</taxon>
        <taxon>Dothideomycetes</taxon>
        <taxon>Dothideomycetes incertae sedis</taxon>
        <taxon>Eremomycetales</taxon>
        <taxon>Eremomycetaceae</taxon>
        <taxon>Eremomyces</taxon>
    </lineage>
</organism>
<feature type="compositionally biased region" description="Low complexity" evidence="2">
    <location>
        <begin position="353"/>
        <end position="414"/>
    </location>
</feature>
<feature type="compositionally biased region" description="Polar residues" evidence="2">
    <location>
        <begin position="343"/>
        <end position="352"/>
    </location>
</feature>
<gene>
    <name evidence="3 5" type="ORF">P152DRAFT_496166</name>
</gene>
<feature type="compositionally biased region" description="Low complexity" evidence="2">
    <location>
        <begin position="545"/>
        <end position="570"/>
    </location>
</feature>